<accession>A0A5J5ECG4</accession>
<evidence type="ECO:0000313" key="2">
    <source>
        <dbReference type="EMBL" id="KAA8893074.1"/>
    </source>
</evidence>
<gene>
    <name evidence="2" type="ORF">FN846DRAFT_980567</name>
</gene>
<evidence type="ECO:0000313" key="3">
    <source>
        <dbReference type="Proteomes" id="UP000326924"/>
    </source>
</evidence>
<dbReference type="OrthoDB" id="4140664at2759"/>
<dbReference type="InParanoid" id="A0A5J5ECG4"/>
<protein>
    <recommendedName>
        <fullName evidence="1">DUF7871 domain-containing protein</fullName>
    </recommendedName>
</protein>
<dbReference type="PANTHER" id="PTHR40620">
    <property type="entry name" value="RESISTANCE PROTEIN CRD2, PUTATIVE (AFU_ORTHOLOGUE AFUA_4G04318)-RELATED"/>
    <property type="match status" value="1"/>
</dbReference>
<dbReference type="AlphaFoldDB" id="A0A5J5ECG4"/>
<dbReference type="Proteomes" id="UP000326924">
    <property type="component" value="Unassembled WGS sequence"/>
</dbReference>
<organism evidence="2 3">
    <name type="scientific">Sphaerosporella brunnea</name>
    <dbReference type="NCBI Taxonomy" id="1250544"/>
    <lineage>
        <taxon>Eukaryota</taxon>
        <taxon>Fungi</taxon>
        <taxon>Dikarya</taxon>
        <taxon>Ascomycota</taxon>
        <taxon>Pezizomycotina</taxon>
        <taxon>Pezizomycetes</taxon>
        <taxon>Pezizales</taxon>
        <taxon>Pyronemataceae</taxon>
        <taxon>Sphaerosporella</taxon>
    </lineage>
</organism>
<reference evidence="2 3" key="1">
    <citation type="submission" date="2019-09" db="EMBL/GenBank/DDBJ databases">
        <title>Draft genome of the ectomycorrhizal ascomycete Sphaerosporella brunnea.</title>
        <authorList>
            <consortium name="DOE Joint Genome Institute"/>
            <person name="Benucci G.M."/>
            <person name="Marozzi G."/>
            <person name="Antonielli L."/>
            <person name="Sanchez S."/>
            <person name="Marco P."/>
            <person name="Wang X."/>
            <person name="Falini L.B."/>
            <person name="Barry K."/>
            <person name="Haridas S."/>
            <person name="Lipzen A."/>
            <person name="Labutti K."/>
            <person name="Grigoriev I.V."/>
            <person name="Murat C."/>
            <person name="Martin F."/>
            <person name="Albertini E."/>
            <person name="Donnini D."/>
            <person name="Bonito G."/>
        </authorList>
    </citation>
    <scope>NUCLEOTIDE SEQUENCE [LARGE SCALE GENOMIC DNA]</scope>
    <source>
        <strain evidence="2 3">Sb_GMNB300</strain>
    </source>
</reference>
<dbReference type="InterPro" id="IPR057193">
    <property type="entry name" value="DUF7871"/>
</dbReference>
<name>A0A5J5ECG4_9PEZI</name>
<dbReference type="EMBL" id="VXIS01000510">
    <property type="protein sequence ID" value="KAA8893074.1"/>
    <property type="molecule type" value="Genomic_DNA"/>
</dbReference>
<comment type="caution">
    <text evidence="2">The sequence shown here is derived from an EMBL/GenBank/DDBJ whole genome shotgun (WGS) entry which is preliminary data.</text>
</comment>
<dbReference type="PANTHER" id="PTHR40620:SF1">
    <property type="entry name" value="RESISTANCE PROTEIN CRD2, PUTATIVE (AFU_ORTHOLOGUE AFUA_4G04318)-RELATED"/>
    <property type="match status" value="1"/>
</dbReference>
<proteinExistence type="predicted"/>
<sequence length="121" mass="13482">MEASAVVLSRQNVHAERERRLTATATGRRKKILWAVRDVHVVRNQQAILAGVLKFCKLIMPFLDMAARRPAQECTCERASQENTVSGATCECGKRPADACTCEKNSAYGPREGEIDFTTKR</sequence>
<dbReference type="Pfam" id="PF25277">
    <property type="entry name" value="DUF7871"/>
    <property type="match status" value="1"/>
</dbReference>
<evidence type="ECO:0000259" key="1">
    <source>
        <dbReference type="Pfam" id="PF25277"/>
    </source>
</evidence>
<keyword evidence="3" id="KW-1185">Reference proteome</keyword>
<feature type="domain" description="DUF7871" evidence="1">
    <location>
        <begin position="68"/>
        <end position="120"/>
    </location>
</feature>